<evidence type="ECO:0000256" key="5">
    <source>
        <dbReference type="ARBA" id="ARBA00034808"/>
    </source>
</evidence>
<dbReference type="GO" id="GO:0043138">
    <property type="term" value="F:3'-5' DNA helicase activity"/>
    <property type="evidence" value="ECO:0007669"/>
    <property type="project" value="UniProtKB-EC"/>
</dbReference>
<dbReference type="EC" id="5.6.2.4" evidence="5"/>
<keyword evidence="10" id="KW-1185">Reference proteome</keyword>
<comment type="catalytic activity">
    <reaction evidence="4">
        <text>Couples ATP hydrolysis with the unwinding of duplex DNA by translocating in the 3'-5' direction.</text>
        <dbReference type="EC" id="5.6.2.4"/>
    </reaction>
</comment>
<keyword evidence="3" id="KW-0413">Isomerase</keyword>
<evidence type="ECO:0000313" key="9">
    <source>
        <dbReference type="EMBL" id="KAJ7692043.1"/>
    </source>
</evidence>
<reference evidence="9" key="1">
    <citation type="submission" date="2023-03" db="EMBL/GenBank/DDBJ databases">
        <title>Massive genome expansion in bonnet fungi (Mycena s.s.) driven by repeated elements and novel gene families across ecological guilds.</title>
        <authorList>
            <consortium name="Lawrence Berkeley National Laboratory"/>
            <person name="Harder C.B."/>
            <person name="Miyauchi S."/>
            <person name="Viragh M."/>
            <person name="Kuo A."/>
            <person name="Thoen E."/>
            <person name="Andreopoulos B."/>
            <person name="Lu D."/>
            <person name="Skrede I."/>
            <person name="Drula E."/>
            <person name="Henrissat B."/>
            <person name="Morin E."/>
            <person name="Kohler A."/>
            <person name="Barry K."/>
            <person name="LaButti K."/>
            <person name="Morin E."/>
            <person name="Salamov A."/>
            <person name="Lipzen A."/>
            <person name="Mereny Z."/>
            <person name="Hegedus B."/>
            <person name="Baldrian P."/>
            <person name="Stursova M."/>
            <person name="Weitz H."/>
            <person name="Taylor A."/>
            <person name="Grigoriev I.V."/>
            <person name="Nagy L.G."/>
            <person name="Martin F."/>
            <person name="Kauserud H."/>
        </authorList>
    </citation>
    <scope>NUCLEOTIDE SEQUENCE</scope>
    <source>
        <strain evidence="9">CBHHK067</strain>
    </source>
</reference>
<dbReference type="InterPro" id="IPR046496">
    <property type="entry name" value="DUF6589"/>
</dbReference>
<dbReference type="SUPFAM" id="SSF52540">
    <property type="entry name" value="P-loop containing nucleoside triphosphate hydrolases"/>
    <property type="match status" value="1"/>
</dbReference>
<dbReference type="PANTHER" id="PTHR13710">
    <property type="entry name" value="DNA HELICASE RECQ FAMILY MEMBER"/>
    <property type="match status" value="1"/>
</dbReference>
<evidence type="ECO:0000256" key="6">
    <source>
        <dbReference type="SAM" id="MobiDB-lite"/>
    </source>
</evidence>
<evidence type="ECO:0000313" key="10">
    <source>
        <dbReference type="Proteomes" id="UP001221757"/>
    </source>
</evidence>
<dbReference type="Gene3D" id="3.40.50.300">
    <property type="entry name" value="P-loop containing nucleotide triphosphate hydrolases"/>
    <property type="match status" value="2"/>
</dbReference>
<dbReference type="InterPro" id="IPR014001">
    <property type="entry name" value="Helicase_ATP-bd"/>
</dbReference>
<evidence type="ECO:0000256" key="2">
    <source>
        <dbReference type="ARBA" id="ARBA00023125"/>
    </source>
</evidence>
<evidence type="ECO:0000256" key="3">
    <source>
        <dbReference type="ARBA" id="ARBA00023235"/>
    </source>
</evidence>
<dbReference type="Proteomes" id="UP001221757">
    <property type="component" value="Unassembled WGS sequence"/>
</dbReference>
<keyword evidence="2" id="KW-0238">DNA-binding</keyword>
<evidence type="ECO:0000259" key="7">
    <source>
        <dbReference type="PROSITE" id="PS51192"/>
    </source>
</evidence>
<accession>A0AAD7GJI1</accession>
<keyword evidence="9" id="KW-0378">Hydrolase</keyword>
<evidence type="ECO:0000259" key="8">
    <source>
        <dbReference type="PROSITE" id="PS51194"/>
    </source>
</evidence>
<sequence>MSAIAANPSLCPTVAFPKDPAIVVVRPTNSIEQQMEENMAKLGVSAVMINADSVVSARLCGEDLWIMARAGISMIILGPEQLISKGFQDWLKHEPFFNRVCALGVDEIHLLLLWGLAFCKAFTQIGFMRARFRSGITMIGLTATLLWDSKVADAIFGMLGVNHGEFYLIRRSNSRHDIQILFRTLHSGIDGLYFPEFAWVLKNLDKTIIFAGTITLVFRLKVYLDSLLPPGVDRTLRVRTHHSLNWADENLETITLFKSDLHCQIIVATNGLAQGNDISVIKTVIQVGEPESAEMFVQKPGRAHPNVDDPRAIFYISATRQAKALTVLAQSDAENTADAKKEGTVAMDRPVAQIIAARCKPFIQDELYDNPEADSPCICQSCLAHPPATRPAVCRCSGCLPEISAELYVPPPKQKKVLSDIPRSQRLTKPMKAAGTTRLEAFRALYRASAKLVIPLHQSVVHPLAASGKKQTIPTELKDGLLDFLAQFGQTHSDYLLCKLIVGGNGLSYAMLLQLQAYLQFHDDAFKSFEILEPQLQVWHTKLLLGTDDIFGHFAGLAEAKKLPEIDSLIEIAKKLHHTYSTAQAKDHAIFDIGTTSEWAKTVPTGTTWEEEDKPVPPPCTGDFVLGQAIDFFRDGLNSRKASFAVAEGDVGRLYEAIKHMLFTFAGSTHTNYMGYLLEMIINLELKSSPGLKEALLLCLLVNLTGLLGHFEEGDYVVEFFNRLLEDVVQHKNAQFDDNFIRNVVSRNLRHIAELKLAWRTGSGMKQKSKKHTDPHSDPEMQILLKTYRMEELHSRRLGRQIDDRDTDCFAKGIKKLRSGGLDKWIKKSLQTRQIRRPAEPTTPEPATPVAVEDDSEEVDEEEEEEEGRA</sequence>
<dbReference type="GO" id="GO:0005737">
    <property type="term" value="C:cytoplasm"/>
    <property type="evidence" value="ECO:0007669"/>
    <property type="project" value="TreeGrafter"/>
</dbReference>
<dbReference type="GO" id="GO:0009378">
    <property type="term" value="F:four-way junction helicase activity"/>
    <property type="evidence" value="ECO:0007669"/>
    <property type="project" value="TreeGrafter"/>
</dbReference>
<dbReference type="PROSITE" id="PS51192">
    <property type="entry name" value="HELICASE_ATP_BIND_1"/>
    <property type="match status" value="1"/>
</dbReference>
<dbReference type="GO" id="GO:0000724">
    <property type="term" value="P:double-strand break repair via homologous recombination"/>
    <property type="evidence" value="ECO:0007669"/>
    <property type="project" value="TreeGrafter"/>
</dbReference>
<feature type="region of interest" description="Disordered" evidence="6">
    <location>
        <begin position="829"/>
        <end position="870"/>
    </location>
</feature>
<proteinExistence type="inferred from homology"/>
<dbReference type="GO" id="GO:0016787">
    <property type="term" value="F:hydrolase activity"/>
    <property type="evidence" value="ECO:0007669"/>
    <property type="project" value="UniProtKB-KW"/>
</dbReference>
<dbReference type="Pfam" id="PF00271">
    <property type="entry name" value="Helicase_C"/>
    <property type="match status" value="1"/>
</dbReference>
<comment type="caution">
    <text evidence="9">The sequence shown here is derived from an EMBL/GenBank/DDBJ whole genome shotgun (WGS) entry which is preliminary data.</text>
</comment>
<protein>
    <recommendedName>
        <fullName evidence="5">DNA 3'-5' helicase</fullName>
        <ecNumber evidence="5">5.6.2.4</ecNumber>
    </recommendedName>
</protein>
<dbReference type="InterPro" id="IPR027417">
    <property type="entry name" value="P-loop_NTPase"/>
</dbReference>
<dbReference type="GO" id="GO:0003677">
    <property type="term" value="F:DNA binding"/>
    <property type="evidence" value="ECO:0007669"/>
    <property type="project" value="UniProtKB-KW"/>
</dbReference>
<evidence type="ECO:0000256" key="4">
    <source>
        <dbReference type="ARBA" id="ARBA00034617"/>
    </source>
</evidence>
<organism evidence="9 10">
    <name type="scientific">Mycena rosella</name>
    <name type="common">Pink bonnet</name>
    <name type="synonym">Agaricus rosellus</name>
    <dbReference type="NCBI Taxonomy" id="1033263"/>
    <lineage>
        <taxon>Eukaryota</taxon>
        <taxon>Fungi</taxon>
        <taxon>Dikarya</taxon>
        <taxon>Basidiomycota</taxon>
        <taxon>Agaricomycotina</taxon>
        <taxon>Agaricomycetes</taxon>
        <taxon>Agaricomycetidae</taxon>
        <taxon>Agaricales</taxon>
        <taxon>Marasmiineae</taxon>
        <taxon>Mycenaceae</taxon>
        <taxon>Mycena</taxon>
    </lineage>
</organism>
<name>A0AAD7GJI1_MYCRO</name>
<dbReference type="PROSITE" id="PS51194">
    <property type="entry name" value="HELICASE_CTER"/>
    <property type="match status" value="1"/>
</dbReference>
<feature type="domain" description="Helicase ATP-binding" evidence="7">
    <location>
        <begin position="1"/>
        <end position="163"/>
    </location>
</feature>
<comment type="similarity">
    <text evidence="1">Belongs to the helicase family. RecQ subfamily.</text>
</comment>
<dbReference type="Pfam" id="PF20231">
    <property type="entry name" value="DUF6589"/>
    <property type="match status" value="2"/>
</dbReference>
<gene>
    <name evidence="9" type="ORF">B0H17DRAFT_1200631</name>
</gene>
<dbReference type="EMBL" id="JARKIE010000054">
    <property type="protein sequence ID" value="KAJ7692043.1"/>
    <property type="molecule type" value="Genomic_DNA"/>
</dbReference>
<dbReference type="InterPro" id="IPR001650">
    <property type="entry name" value="Helicase_C-like"/>
</dbReference>
<dbReference type="AlphaFoldDB" id="A0AAD7GJI1"/>
<dbReference type="GO" id="GO:0005694">
    <property type="term" value="C:chromosome"/>
    <property type="evidence" value="ECO:0007669"/>
    <property type="project" value="TreeGrafter"/>
</dbReference>
<feature type="compositionally biased region" description="Acidic residues" evidence="6">
    <location>
        <begin position="852"/>
        <end position="870"/>
    </location>
</feature>
<evidence type="ECO:0000256" key="1">
    <source>
        <dbReference type="ARBA" id="ARBA00005446"/>
    </source>
</evidence>
<dbReference type="PANTHER" id="PTHR13710:SF105">
    <property type="entry name" value="ATP-DEPENDENT DNA HELICASE Q1"/>
    <property type="match status" value="1"/>
</dbReference>
<feature type="domain" description="Helicase C-terminal" evidence="8">
    <location>
        <begin position="196"/>
        <end position="344"/>
    </location>
</feature>